<feature type="region of interest" description="Disordered" evidence="3">
    <location>
        <begin position="1"/>
        <end position="43"/>
    </location>
</feature>
<accession>A0AB37GHN3</accession>
<dbReference type="EMBL" id="CP065628">
    <property type="protein sequence ID" value="QPR31527.1"/>
    <property type="molecule type" value="Genomic_DNA"/>
</dbReference>
<dbReference type="Pfam" id="PF04203">
    <property type="entry name" value="Sortase"/>
    <property type="match status" value="1"/>
</dbReference>
<keyword evidence="1" id="KW-0378">Hydrolase</keyword>
<dbReference type="Gene3D" id="2.40.260.10">
    <property type="entry name" value="Sortase"/>
    <property type="match status" value="1"/>
</dbReference>
<dbReference type="CDD" id="cd05827">
    <property type="entry name" value="Sortase_C"/>
    <property type="match status" value="1"/>
</dbReference>
<sequence length="346" mass="37786">MGRHSHSKRASKPTSKRKSERANSTSAATKTAATNTKAKPQKGKKLNSNTIIALLLIIGGLGVLLYPVVATQWNNFLQARAADEYSKLEKSAPPEVLDTAWNEAHEYNASLGEVNPGDAWTTSDDESSPEYQRYRHYLDVLGETDALGRIVIPSINSDLPIFHGTSEKSLSRGVGHLYGTDFPVGGVGEGEGRHASLSAHTGLQNATLWDNLDKVKKGDAFYIAVAGHKLKYEVHDVAVVKPDETDALRRAPGEDLITLITCTPYGINTHRLLVTGHQVPMDPDEESVFDGSGSQWQWWMWAILAAAAVIIALLIWWLRKLSRDGKGEPEAERESDEAGAVPEAED</sequence>
<evidence type="ECO:0000313" key="8">
    <source>
        <dbReference type="Proteomes" id="UP000595198"/>
    </source>
</evidence>
<feature type="compositionally biased region" description="Acidic residues" evidence="3">
    <location>
        <begin position="333"/>
        <end position="346"/>
    </location>
</feature>
<evidence type="ECO:0000313" key="7">
    <source>
        <dbReference type="Proteomes" id="UP000594774"/>
    </source>
</evidence>
<dbReference type="SUPFAM" id="SSF63817">
    <property type="entry name" value="Sortase"/>
    <property type="match status" value="1"/>
</dbReference>
<evidence type="ECO:0000256" key="2">
    <source>
        <dbReference type="PIRSR" id="PIRSR605754-1"/>
    </source>
</evidence>
<feature type="active site" description="Acyl-thioester intermediate" evidence="2">
    <location>
        <position position="262"/>
    </location>
</feature>
<dbReference type="Proteomes" id="UP000595198">
    <property type="component" value="Chromosome"/>
</dbReference>
<keyword evidence="8" id="KW-1185">Reference proteome</keyword>
<evidence type="ECO:0000313" key="6">
    <source>
        <dbReference type="EMBL" id="QQB83408.1"/>
    </source>
</evidence>
<organism evidence="5 7">
    <name type="scientific">Corynebacterium amycolatum</name>
    <dbReference type="NCBI Taxonomy" id="43765"/>
    <lineage>
        <taxon>Bacteria</taxon>
        <taxon>Bacillati</taxon>
        <taxon>Actinomycetota</taxon>
        <taxon>Actinomycetes</taxon>
        <taxon>Mycobacteriales</taxon>
        <taxon>Corynebacteriaceae</taxon>
        <taxon>Corynebacterium</taxon>
    </lineage>
</organism>
<dbReference type="AlphaFoldDB" id="A0AB37GHN3"/>
<protein>
    <submittedName>
        <fullName evidence="5">Class C sortase</fullName>
    </submittedName>
</protein>
<feature type="compositionally biased region" description="Low complexity" evidence="3">
    <location>
        <begin position="22"/>
        <end position="38"/>
    </location>
</feature>
<feature type="transmembrane region" description="Helical" evidence="4">
    <location>
        <begin position="298"/>
        <end position="318"/>
    </location>
</feature>
<dbReference type="InterPro" id="IPR042002">
    <property type="entry name" value="Sortase_C"/>
</dbReference>
<dbReference type="EMBL" id="CP066023">
    <property type="protein sequence ID" value="QQB83408.1"/>
    <property type="molecule type" value="Genomic_DNA"/>
</dbReference>
<dbReference type="InterPro" id="IPR023365">
    <property type="entry name" value="Sortase_dom-sf"/>
</dbReference>
<keyword evidence="4" id="KW-0472">Membrane</keyword>
<evidence type="ECO:0000256" key="4">
    <source>
        <dbReference type="SAM" id="Phobius"/>
    </source>
</evidence>
<keyword evidence="4" id="KW-0812">Transmembrane</keyword>
<proteinExistence type="predicted"/>
<evidence type="ECO:0000256" key="3">
    <source>
        <dbReference type="SAM" id="MobiDB-lite"/>
    </source>
</evidence>
<dbReference type="RefSeq" id="WP_197915155.1">
    <property type="nucleotide sequence ID" value="NZ_CP065628.1"/>
</dbReference>
<feature type="compositionally biased region" description="Basic residues" evidence="3">
    <location>
        <begin position="1"/>
        <end position="19"/>
    </location>
</feature>
<feature type="active site" description="Proton donor/acceptor" evidence="2">
    <location>
        <position position="200"/>
    </location>
</feature>
<keyword evidence="4" id="KW-1133">Transmembrane helix</keyword>
<feature type="region of interest" description="Disordered" evidence="3">
    <location>
        <begin position="324"/>
        <end position="346"/>
    </location>
</feature>
<dbReference type="InterPro" id="IPR005754">
    <property type="entry name" value="Sortase"/>
</dbReference>
<dbReference type="GO" id="GO:0016787">
    <property type="term" value="F:hydrolase activity"/>
    <property type="evidence" value="ECO:0007669"/>
    <property type="project" value="UniProtKB-KW"/>
</dbReference>
<feature type="transmembrane region" description="Helical" evidence="4">
    <location>
        <begin position="51"/>
        <end position="69"/>
    </location>
</feature>
<gene>
    <name evidence="5" type="ORF">I6G95_03550</name>
    <name evidence="6" type="ORF">I6H48_04130</name>
</gene>
<dbReference type="NCBIfam" id="NF033745">
    <property type="entry name" value="class_C_sortase"/>
    <property type="match status" value="1"/>
</dbReference>
<evidence type="ECO:0000256" key="1">
    <source>
        <dbReference type="ARBA" id="ARBA00022801"/>
    </source>
</evidence>
<evidence type="ECO:0000313" key="5">
    <source>
        <dbReference type="EMBL" id="QPR31527.1"/>
    </source>
</evidence>
<dbReference type="NCBIfam" id="TIGR01076">
    <property type="entry name" value="sortase_fam"/>
    <property type="match status" value="1"/>
</dbReference>
<name>A0AB37GHN3_CORAY</name>
<dbReference type="Proteomes" id="UP000594774">
    <property type="component" value="Chromosome"/>
</dbReference>
<reference evidence="7 8" key="1">
    <citation type="submission" date="2020-12" db="EMBL/GenBank/DDBJ databases">
        <title>FDA dAtabase for Regulatory Grade micrObial Sequences (FDA-ARGOS): Supporting development and validation of Infectious Disease Dx tests.</title>
        <authorList>
            <person name="Sproer C."/>
            <person name="Gronow S."/>
            <person name="Severitt S."/>
            <person name="Schroder I."/>
            <person name="Tallon L."/>
            <person name="Sadzewicz L."/>
            <person name="Zhao X."/>
            <person name="Boylan J."/>
            <person name="Ott S."/>
            <person name="Bowen H."/>
            <person name="Vavikolanu K."/>
            <person name="Mehta A."/>
            <person name="Aluvathingal J."/>
            <person name="Nadendla S."/>
            <person name="Lowell S."/>
            <person name="Myers T."/>
            <person name="Yan Y."/>
            <person name="Sichtig H."/>
        </authorList>
    </citation>
    <scope>NUCLEOTIDE SEQUENCE [LARGE SCALE GENOMIC DNA]</scope>
    <source>
        <strain evidence="5 7">FDAARGOS_938</strain>
        <strain evidence="6 8">FDAARGOS_991</strain>
    </source>
</reference>